<dbReference type="EMBL" id="AP018042">
    <property type="protein sequence ID" value="BAX79459.1"/>
    <property type="molecule type" value="Genomic_DNA"/>
</dbReference>
<accession>A0A1Y1CGF4</accession>
<proteinExistence type="predicted"/>
<dbReference type="AlphaFoldDB" id="A0A1Y1CGF4"/>
<dbReference type="Proteomes" id="UP000218267">
    <property type="component" value="Chromosome"/>
</dbReference>
<dbReference type="KEGG" id="mbas:ALGA_1073"/>
<protein>
    <submittedName>
        <fullName evidence="1">Uncharacterized protein</fullName>
    </submittedName>
</protein>
<evidence type="ECO:0000313" key="2">
    <source>
        <dbReference type="Proteomes" id="UP000218267"/>
    </source>
</evidence>
<keyword evidence="2" id="KW-1185">Reference proteome</keyword>
<organism evidence="1 2">
    <name type="scientific">Labilibaculum antarcticum</name>
    <dbReference type="NCBI Taxonomy" id="1717717"/>
    <lineage>
        <taxon>Bacteria</taxon>
        <taxon>Pseudomonadati</taxon>
        <taxon>Bacteroidota</taxon>
        <taxon>Bacteroidia</taxon>
        <taxon>Marinilabiliales</taxon>
        <taxon>Marinifilaceae</taxon>
        <taxon>Labilibaculum</taxon>
    </lineage>
</organism>
<dbReference type="Pfam" id="PF19775">
    <property type="entry name" value="DUF6261"/>
    <property type="match status" value="1"/>
</dbReference>
<reference evidence="1 2" key="1">
    <citation type="journal article" date="2018" name="Mar. Genomics">
        <title>Complete genome sequence of Marinifilaceae bacterium strain SPP2, isolated from the Antarctic marine sediment.</title>
        <authorList>
            <person name="Watanabe M."/>
            <person name="Kojima H."/>
            <person name="Fukui M."/>
        </authorList>
    </citation>
    <scope>NUCLEOTIDE SEQUENCE [LARGE SCALE GENOMIC DNA]</scope>
    <source>
        <strain evidence="1 2">SPP2</strain>
    </source>
</reference>
<gene>
    <name evidence="1" type="ORF">ALGA_1073</name>
</gene>
<reference evidence="2" key="2">
    <citation type="journal article" date="2020" name="Antonie Van Leeuwenhoek">
        <title>Labilibaculum antarcticum sp. nov., a novel facultative anaerobic, psychrotorelant bacterium isolated from marine sediment of Antarctica.</title>
        <authorList>
            <person name="Watanabe M."/>
            <person name="Kojima H."/>
            <person name="Fukui M."/>
        </authorList>
    </citation>
    <scope>NUCLEOTIDE SEQUENCE [LARGE SCALE GENOMIC DNA]</scope>
    <source>
        <strain evidence="2">SPP2</strain>
    </source>
</reference>
<dbReference type="OrthoDB" id="1115601at2"/>
<evidence type="ECO:0000313" key="1">
    <source>
        <dbReference type="EMBL" id="BAX79459.1"/>
    </source>
</evidence>
<dbReference type="RefSeq" id="WP_096428362.1">
    <property type="nucleotide sequence ID" value="NZ_AP018042.1"/>
</dbReference>
<sequence>MLERINYARLTNNELYTLIKTILSILTGVDQEALNLKGWFDKLLIPFKKLELSVGMDRGSQFTLLIAQDDDLRDKCFKAFKTYVEACLLRDNDDWNAAGELLWRIINSHGLYLHTESYSKESALLDKLILELETNAKAREAIVLIKGEEWFFEMKNGRDRYKAHWNERREEQANKPASESEEARKDIRISSQNLFQFIDLMFISEGGETWLTLIHNINEEIIKSNTIVKARTTRRENSKEEIIEKQ</sequence>
<name>A0A1Y1CGF4_9BACT</name>
<dbReference type="InterPro" id="IPR046228">
    <property type="entry name" value="DUF6261"/>
</dbReference>